<protein>
    <submittedName>
        <fullName evidence="2">Gag/pol protein</fullName>
    </submittedName>
</protein>
<reference evidence="3 4" key="1">
    <citation type="submission" date="2019-08" db="EMBL/GenBank/DDBJ databases">
        <title>Draft genome sequences of two oriental melons (Cucumis melo L. var makuwa).</title>
        <authorList>
            <person name="Kwon S.-Y."/>
        </authorList>
    </citation>
    <scope>NUCLEOTIDE SEQUENCE [LARGE SCALE GENOMIC DNA]</scope>
    <source>
        <strain evidence="4">cv. Chang Bougi</strain>
        <strain evidence="3">cv. SW 3</strain>
        <tissue evidence="2">Leaf</tissue>
    </source>
</reference>
<proteinExistence type="predicted"/>
<organism evidence="2 4">
    <name type="scientific">Cucumis melo var. makuwa</name>
    <name type="common">Oriental melon</name>
    <dbReference type="NCBI Taxonomy" id="1194695"/>
    <lineage>
        <taxon>Eukaryota</taxon>
        <taxon>Viridiplantae</taxon>
        <taxon>Streptophyta</taxon>
        <taxon>Embryophyta</taxon>
        <taxon>Tracheophyta</taxon>
        <taxon>Spermatophyta</taxon>
        <taxon>Magnoliopsida</taxon>
        <taxon>eudicotyledons</taxon>
        <taxon>Gunneridae</taxon>
        <taxon>Pentapetalae</taxon>
        <taxon>rosids</taxon>
        <taxon>fabids</taxon>
        <taxon>Cucurbitales</taxon>
        <taxon>Cucurbitaceae</taxon>
        <taxon>Benincaseae</taxon>
        <taxon>Cucumis</taxon>
    </lineage>
</organism>
<evidence type="ECO:0000313" key="4">
    <source>
        <dbReference type="Proteomes" id="UP000321947"/>
    </source>
</evidence>
<gene>
    <name evidence="2" type="ORF">E5676_scaffold394G00170</name>
    <name evidence="1" type="ORF">E6C27_scaffold25G00060</name>
</gene>
<evidence type="ECO:0000313" key="3">
    <source>
        <dbReference type="Proteomes" id="UP000321393"/>
    </source>
</evidence>
<dbReference type="Proteomes" id="UP000321947">
    <property type="component" value="Unassembled WGS sequence"/>
</dbReference>
<comment type="caution">
    <text evidence="2">The sequence shown here is derived from an EMBL/GenBank/DDBJ whole genome shotgun (WGS) entry which is preliminary data.</text>
</comment>
<dbReference type="AlphaFoldDB" id="A0A5D3DUG4"/>
<sequence length="252" mass="29027">MRSGLFFNPQENRVFVSTNATFLEEDHVRDHKPRSKLVLNEATDKSIRVVDEVGPLSRVDETNTSDDGVEDPLSYKQAMNDIDKHQWVKAMDLEMESIYFNSVLELVDLPEEVNSKKDLLPFKHRIHLSKEQCPKTPQEVKDMRRIPFASAVGSLMYTMPDTRPENCYEVDLILIEYTDSNFQTNKDSSKSTSRSVFTLNKGVVVWRSIKEGCITDSTMELYGAVANSKEPHSHKRGKHIERKPHLIWEIVE</sequence>
<name>A0A5D3DUG4_CUCMM</name>
<dbReference type="OrthoDB" id="418757at2759"/>
<evidence type="ECO:0000313" key="1">
    <source>
        <dbReference type="EMBL" id="KAA0066471.1"/>
    </source>
</evidence>
<dbReference type="CDD" id="cd09272">
    <property type="entry name" value="RNase_HI_RT_Ty1"/>
    <property type="match status" value="1"/>
</dbReference>
<dbReference type="EMBL" id="SSTD01002819">
    <property type="protein sequence ID" value="TYK27331.1"/>
    <property type="molecule type" value="Genomic_DNA"/>
</dbReference>
<accession>A0A5D3DUG4</accession>
<dbReference type="Proteomes" id="UP000321393">
    <property type="component" value="Unassembled WGS sequence"/>
</dbReference>
<evidence type="ECO:0000313" key="2">
    <source>
        <dbReference type="EMBL" id="TYK27331.1"/>
    </source>
</evidence>
<dbReference type="EMBL" id="SSTE01000887">
    <property type="protein sequence ID" value="KAA0066471.1"/>
    <property type="molecule type" value="Genomic_DNA"/>
</dbReference>